<dbReference type="GeneID" id="4999577"/>
<feature type="domain" description="Nuclease associated modular" evidence="2">
    <location>
        <begin position="231"/>
        <end position="247"/>
    </location>
</feature>
<dbReference type="PANTHER" id="PTHR34199:SF2">
    <property type="entry name" value="NUMOD3 MOTIF FAMILY PROTEIN, EXPRESSED"/>
    <property type="match status" value="1"/>
</dbReference>
<dbReference type="EMBL" id="CP000581">
    <property type="protein sequence ID" value="ABO93866.1"/>
    <property type="molecule type" value="Genomic_DNA"/>
</dbReference>
<evidence type="ECO:0000256" key="1">
    <source>
        <dbReference type="SAM" id="MobiDB-lite"/>
    </source>
</evidence>
<dbReference type="Gramene" id="ABO93866">
    <property type="protein sequence ID" value="ABO93866"/>
    <property type="gene ID" value="OSTLU_13858"/>
</dbReference>
<dbReference type="InterPro" id="IPR003611">
    <property type="entry name" value="NUMOD3"/>
</dbReference>
<dbReference type="STRING" id="436017.A4RRI4"/>
<dbReference type="GO" id="GO:0003677">
    <property type="term" value="F:DNA binding"/>
    <property type="evidence" value="ECO:0007669"/>
    <property type="project" value="InterPro"/>
</dbReference>
<dbReference type="OMA" id="KWRDPEY"/>
<dbReference type="eggNOG" id="ENOG502QUKG">
    <property type="taxonomic scope" value="Eukaryota"/>
</dbReference>
<evidence type="ECO:0000259" key="2">
    <source>
        <dbReference type="SMART" id="SM00496"/>
    </source>
</evidence>
<dbReference type="Proteomes" id="UP000001568">
    <property type="component" value="Chromosome 1"/>
</dbReference>
<feature type="domain" description="Nuclease associated modular" evidence="2">
    <location>
        <begin position="81"/>
        <end position="97"/>
    </location>
</feature>
<proteinExistence type="predicted"/>
<evidence type="ECO:0000313" key="3">
    <source>
        <dbReference type="EMBL" id="ABO93866.1"/>
    </source>
</evidence>
<accession>A4RRI4</accession>
<dbReference type="OrthoDB" id="552668at2759"/>
<keyword evidence="4" id="KW-1185">Reference proteome</keyword>
<protein>
    <recommendedName>
        <fullName evidence="2">Nuclease associated modular domain-containing protein</fullName>
    </recommendedName>
</protein>
<reference evidence="3 4" key="1">
    <citation type="journal article" date="2007" name="Proc. Natl. Acad. Sci. U.S.A.">
        <title>The tiny eukaryote Ostreococcus provides genomic insights into the paradox of plankton speciation.</title>
        <authorList>
            <person name="Palenik B."/>
            <person name="Grimwood J."/>
            <person name="Aerts A."/>
            <person name="Rouze P."/>
            <person name="Salamov A."/>
            <person name="Putnam N."/>
            <person name="Dupont C."/>
            <person name="Jorgensen R."/>
            <person name="Derelle E."/>
            <person name="Rombauts S."/>
            <person name="Zhou K."/>
            <person name="Otillar R."/>
            <person name="Merchant S.S."/>
            <person name="Podell S."/>
            <person name="Gaasterland T."/>
            <person name="Napoli C."/>
            <person name="Gendler K."/>
            <person name="Manuell A."/>
            <person name="Tai V."/>
            <person name="Vallon O."/>
            <person name="Piganeau G."/>
            <person name="Jancek S."/>
            <person name="Heijde M."/>
            <person name="Jabbari K."/>
            <person name="Bowler C."/>
            <person name="Lohr M."/>
            <person name="Robbens S."/>
            <person name="Werner G."/>
            <person name="Dubchak I."/>
            <person name="Pazour G.J."/>
            <person name="Ren Q."/>
            <person name="Paulsen I."/>
            <person name="Delwiche C."/>
            <person name="Schmutz J."/>
            <person name="Rokhsar D."/>
            <person name="Van de Peer Y."/>
            <person name="Moreau H."/>
            <person name="Grigoriev I.V."/>
        </authorList>
    </citation>
    <scope>NUCLEOTIDE SEQUENCE [LARGE SCALE GENOMIC DNA]</scope>
    <source>
        <strain evidence="3 4">CCE9901</strain>
    </source>
</reference>
<feature type="domain" description="Nuclease associated modular" evidence="2">
    <location>
        <begin position="117"/>
        <end position="133"/>
    </location>
</feature>
<evidence type="ECO:0000313" key="4">
    <source>
        <dbReference type="Proteomes" id="UP000001568"/>
    </source>
</evidence>
<dbReference type="KEGG" id="olu:OSTLU_13858"/>
<gene>
    <name evidence="3" type="ORF">OSTLU_13858</name>
</gene>
<dbReference type="Pfam" id="PF07460">
    <property type="entry name" value="NUMOD3"/>
    <property type="match status" value="1"/>
</dbReference>
<dbReference type="SMART" id="SM00496">
    <property type="entry name" value="IENR2"/>
    <property type="match status" value="3"/>
</dbReference>
<sequence>MGARKTLYHLNGCPCPTCNVFRCRVRNGVDISGEPIKVVVISEKEFETLKAVGTVKDMAKVEQLRRRRIGTANTGKVPWNKGGKHSKETIEKIRATTLMHMANPAYRERLKASYNGSNARHSEYTRAKIKRASVERARARKLETAGLESKQVWGLKRGMNGAASAGIFVRRNSAVMTVTFGVNGTADIARLRQRQKDEEKVRLKTQRELKKQLVATLVLKRRAMRKVKPKVANKRTREHRAKISKAIADKWRDPEYSAKMRKKRKNSAASAASQQHPSVDPAKKKLLAEIKAMYLKADAAVKTLRARADNGLTVDPAMLAQATQTRKQTRTMLETVRKNIEQEFQARDAAAAAKKTARPR</sequence>
<dbReference type="AlphaFoldDB" id="A4RRI4"/>
<feature type="region of interest" description="Disordered" evidence="1">
    <location>
        <begin position="252"/>
        <end position="282"/>
    </location>
</feature>
<name>A4RRI4_OSTLU</name>
<dbReference type="RefSeq" id="XP_001415574.1">
    <property type="nucleotide sequence ID" value="XM_001415537.1"/>
</dbReference>
<dbReference type="HOGENOM" id="CLU_770281_0_0_1"/>
<dbReference type="PANTHER" id="PTHR34199">
    <property type="entry name" value="NUMOD3 MOTIF FAMILY PROTEIN, EXPRESSED"/>
    <property type="match status" value="1"/>
</dbReference>
<organism evidence="3 4">
    <name type="scientific">Ostreococcus lucimarinus (strain CCE9901)</name>
    <dbReference type="NCBI Taxonomy" id="436017"/>
    <lineage>
        <taxon>Eukaryota</taxon>
        <taxon>Viridiplantae</taxon>
        <taxon>Chlorophyta</taxon>
        <taxon>Mamiellophyceae</taxon>
        <taxon>Mamiellales</taxon>
        <taxon>Bathycoccaceae</taxon>
        <taxon>Ostreococcus</taxon>
    </lineage>
</organism>